<proteinExistence type="predicted"/>
<keyword evidence="1" id="KW-0472">Membrane</keyword>
<gene>
    <name evidence="3" type="ORF">BRAD3257_6157</name>
    <name evidence="2" type="ORF">JWS04_13850</name>
</gene>
<dbReference type="Proteomes" id="UP000246085">
    <property type="component" value="Chromosome BRAD3257"/>
</dbReference>
<keyword evidence="1" id="KW-0812">Transmembrane</keyword>
<dbReference type="AlphaFoldDB" id="A0A2U3Q6L2"/>
<keyword evidence="5" id="KW-1185">Reference proteome</keyword>
<evidence type="ECO:0000256" key="1">
    <source>
        <dbReference type="SAM" id="Phobius"/>
    </source>
</evidence>
<reference evidence="2 5" key="2">
    <citation type="submission" date="2021-03" db="EMBL/GenBank/DDBJ databases">
        <title>Genome Sequence of Bradyrhizobium vignae strain ISRA400.</title>
        <authorList>
            <person name="Tisa L.S."/>
            <person name="Svistoonoff S."/>
            <person name="Hocher V."/>
            <person name="Fall S."/>
            <person name="Zaiya A."/>
            <person name="Naing D."/>
            <person name="Niang N."/>
            <person name="Diouf A."/>
            <person name="Dasylva M.C."/>
            <person name="Toure O."/>
            <person name="Gueye M."/>
            <person name="Gully D."/>
            <person name="Tisseyre P."/>
            <person name="Simpson S."/>
            <person name="Morris K."/>
            <person name="Thomas W.K."/>
        </authorList>
    </citation>
    <scope>NUCLEOTIDE SEQUENCE [LARGE SCALE GENOMIC DNA]</scope>
    <source>
        <strain evidence="2 5">ISRA400</strain>
    </source>
</reference>
<evidence type="ECO:0000313" key="2">
    <source>
        <dbReference type="EMBL" id="MBP0112145.1"/>
    </source>
</evidence>
<dbReference type="KEGG" id="bvz:BRAD3257_6157"/>
<name>A0A2U3Q6L2_9BRAD</name>
<feature type="transmembrane region" description="Helical" evidence="1">
    <location>
        <begin position="42"/>
        <end position="60"/>
    </location>
</feature>
<dbReference type="EMBL" id="JAGIKT010000026">
    <property type="protein sequence ID" value="MBP0112145.1"/>
    <property type="molecule type" value="Genomic_DNA"/>
</dbReference>
<keyword evidence="1" id="KW-1133">Transmembrane helix</keyword>
<evidence type="ECO:0000313" key="5">
    <source>
        <dbReference type="Proteomes" id="UP000669317"/>
    </source>
</evidence>
<dbReference type="Proteomes" id="UP000669317">
    <property type="component" value="Unassembled WGS sequence"/>
</dbReference>
<dbReference type="RefSeq" id="WP_122404544.1">
    <property type="nucleotide sequence ID" value="NZ_JAGIKT010000026.1"/>
</dbReference>
<sequence>MNLRRSIEGLGPYPSLFLLALPTATVEPLKLVAAAVAGEGHWITGTAMIVACYAFSLLVVERLFVIVKPKLLTISWFAKLWKAFVSARARLFGVFHVGSTERIVDRQSASK</sequence>
<accession>A0A2U3Q6L2</accession>
<evidence type="ECO:0000313" key="3">
    <source>
        <dbReference type="EMBL" id="SPP97071.1"/>
    </source>
</evidence>
<dbReference type="EMBL" id="LS398110">
    <property type="protein sequence ID" value="SPP97071.1"/>
    <property type="molecule type" value="Genomic_DNA"/>
</dbReference>
<evidence type="ECO:0000313" key="4">
    <source>
        <dbReference type="Proteomes" id="UP000246085"/>
    </source>
</evidence>
<organism evidence="3 4">
    <name type="scientific">Bradyrhizobium vignae</name>
    <dbReference type="NCBI Taxonomy" id="1549949"/>
    <lineage>
        <taxon>Bacteria</taxon>
        <taxon>Pseudomonadati</taxon>
        <taxon>Pseudomonadota</taxon>
        <taxon>Alphaproteobacteria</taxon>
        <taxon>Hyphomicrobiales</taxon>
        <taxon>Nitrobacteraceae</taxon>
        <taxon>Bradyrhizobium</taxon>
    </lineage>
</organism>
<reference evidence="3 4" key="1">
    <citation type="submission" date="2018-03" db="EMBL/GenBank/DDBJ databases">
        <authorList>
            <person name="Gully D."/>
        </authorList>
    </citation>
    <scope>NUCLEOTIDE SEQUENCE [LARGE SCALE GENOMIC DNA]</scope>
    <source>
        <strain evidence="3">ORS3257</strain>
    </source>
</reference>
<protein>
    <submittedName>
        <fullName evidence="3">Uncharacterized protein</fullName>
    </submittedName>
</protein>